<name>A0A165SGQ0_9APHY</name>
<dbReference type="EMBL" id="KV429043">
    <property type="protein sequence ID" value="KZT71960.1"/>
    <property type="molecule type" value="Genomic_DNA"/>
</dbReference>
<dbReference type="SMART" id="SM00249">
    <property type="entry name" value="PHD"/>
    <property type="match status" value="1"/>
</dbReference>
<evidence type="ECO:0000256" key="6">
    <source>
        <dbReference type="SAM" id="MobiDB-lite"/>
    </source>
</evidence>
<reference evidence="8 9" key="1">
    <citation type="journal article" date="2016" name="Mol. Biol. Evol.">
        <title>Comparative Genomics of Early-Diverging Mushroom-Forming Fungi Provides Insights into the Origins of Lignocellulose Decay Capabilities.</title>
        <authorList>
            <person name="Nagy L.G."/>
            <person name="Riley R."/>
            <person name="Tritt A."/>
            <person name="Adam C."/>
            <person name="Daum C."/>
            <person name="Floudas D."/>
            <person name="Sun H."/>
            <person name="Yadav J.S."/>
            <person name="Pangilinan J."/>
            <person name="Larsson K.H."/>
            <person name="Matsuura K."/>
            <person name="Barry K."/>
            <person name="Labutti K."/>
            <person name="Kuo R."/>
            <person name="Ohm R.A."/>
            <person name="Bhattacharya S.S."/>
            <person name="Shirouzu T."/>
            <person name="Yoshinaga Y."/>
            <person name="Martin F.M."/>
            <person name="Grigoriev I.V."/>
            <person name="Hibbett D.S."/>
        </authorList>
    </citation>
    <scope>NUCLEOTIDE SEQUENCE [LARGE SCALE GENOMIC DNA]</scope>
    <source>
        <strain evidence="8 9">L-15889</strain>
    </source>
</reference>
<evidence type="ECO:0000313" key="9">
    <source>
        <dbReference type="Proteomes" id="UP000076727"/>
    </source>
</evidence>
<keyword evidence="5" id="KW-0539">Nucleus</keyword>
<dbReference type="AlphaFoldDB" id="A0A165SGQ0"/>
<comment type="subcellular location">
    <subcellularLocation>
        <location evidence="1">Nucleus</location>
    </subcellularLocation>
</comment>
<dbReference type="InterPro" id="IPR011011">
    <property type="entry name" value="Znf_FYVE_PHD"/>
</dbReference>
<evidence type="ECO:0000256" key="4">
    <source>
        <dbReference type="ARBA" id="ARBA00022833"/>
    </source>
</evidence>
<dbReference type="GO" id="GO:0048188">
    <property type="term" value="C:Set1C/COMPASS complex"/>
    <property type="evidence" value="ECO:0007669"/>
    <property type="project" value="InterPro"/>
</dbReference>
<dbReference type="InterPro" id="IPR013083">
    <property type="entry name" value="Znf_RING/FYVE/PHD"/>
</dbReference>
<dbReference type="SUPFAM" id="SSF57903">
    <property type="entry name" value="FYVE/PHD zinc finger"/>
    <property type="match status" value="1"/>
</dbReference>
<feature type="compositionally biased region" description="Basic residues" evidence="6">
    <location>
        <begin position="20"/>
        <end position="30"/>
    </location>
</feature>
<keyword evidence="3" id="KW-0863">Zinc-finger</keyword>
<evidence type="ECO:0000256" key="3">
    <source>
        <dbReference type="ARBA" id="ARBA00022771"/>
    </source>
</evidence>
<dbReference type="InterPro" id="IPR001965">
    <property type="entry name" value="Znf_PHD"/>
</dbReference>
<evidence type="ECO:0000256" key="5">
    <source>
        <dbReference type="ARBA" id="ARBA00023242"/>
    </source>
</evidence>
<evidence type="ECO:0000313" key="8">
    <source>
        <dbReference type="EMBL" id="KZT71960.1"/>
    </source>
</evidence>
<keyword evidence="9" id="KW-1185">Reference proteome</keyword>
<keyword evidence="4" id="KW-0862">Zinc</keyword>
<protein>
    <recommendedName>
        <fullName evidence="7">Zinc finger PHD-type domain-containing protein</fullName>
    </recommendedName>
</protein>
<organism evidence="8 9">
    <name type="scientific">Daedalea quercina L-15889</name>
    <dbReference type="NCBI Taxonomy" id="1314783"/>
    <lineage>
        <taxon>Eukaryota</taxon>
        <taxon>Fungi</taxon>
        <taxon>Dikarya</taxon>
        <taxon>Basidiomycota</taxon>
        <taxon>Agaricomycotina</taxon>
        <taxon>Agaricomycetes</taxon>
        <taxon>Polyporales</taxon>
        <taxon>Fomitopsis</taxon>
    </lineage>
</organism>
<gene>
    <name evidence="8" type="ORF">DAEQUDRAFT_706216</name>
</gene>
<dbReference type="InterPro" id="IPR019787">
    <property type="entry name" value="Znf_PHD-finger"/>
</dbReference>
<dbReference type="PANTHER" id="PTHR46174">
    <property type="entry name" value="CXXC-TYPE ZINC FINGER PROTEIN 1"/>
    <property type="match status" value="1"/>
</dbReference>
<evidence type="ECO:0000256" key="1">
    <source>
        <dbReference type="ARBA" id="ARBA00004123"/>
    </source>
</evidence>
<dbReference type="PANTHER" id="PTHR46174:SF1">
    <property type="entry name" value="CXXC-TYPE ZINC FINGER PROTEIN 1"/>
    <property type="match status" value="1"/>
</dbReference>
<dbReference type="STRING" id="1314783.A0A165SGQ0"/>
<feature type="compositionally biased region" description="Basic and acidic residues" evidence="6">
    <location>
        <begin position="1"/>
        <end position="13"/>
    </location>
</feature>
<evidence type="ECO:0000256" key="2">
    <source>
        <dbReference type="ARBA" id="ARBA00022723"/>
    </source>
</evidence>
<dbReference type="Gene3D" id="3.30.40.10">
    <property type="entry name" value="Zinc/RING finger domain, C3HC4 (zinc finger)"/>
    <property type="match status" value="1"/>
</dbReference>
<evidence type="ECO:0000259" key="7">
    <source>
        <dbReference type="SMART" id="SM00249"/>
    </source>
</evidence>
<dbReference type="Pfam" id="PF00628">
    <property type="entry name" value="PHD"/>
    <property type="match status" value="1"/>
</dbReference>
<dbReference type="GO" id="GO:0008270">
    <property type="term" value="F:zinc ion binding"/>
    <property type="evidence" value="ECO:0007669"/>
    <property type="project" value="UniProtKB-KW"/>
</dbReference>
<feature type="domain" description="Zinc finger PHD-type" evidence="7">
    <location>
        <begin position="35"/>
        <end position="83"/>
    </location>
</feature>
<accession>A0A165SGQ0</accession>
<dbReference type="Proteomes" id="UP000076727">
    <property type="component" value="Unassembled WGS sequence"/>
</dbReference>
<feature type="region of interest" description="Disordered" evidence="6">
    <location>
        <begin position="1"/>
        <end position="30"/>
    </location>
</feature>
<dbReference type="OrthoDB" id="436852at2759"/>
<proteinExistence type="predicted"/>
<dbReference type="GO" id="GO:0045893">
    <property type="term" value="P:positive regulation of DNA-templated transcription"/>
    <property type="evidence" value="ECO:0007669"/>
    <property type="project" value="TreeGrafter"/>
</dbReference>
<keyword evidence="2" id="KW-0479">Metal-binding</keyword>
<dbReference type="InterPro" id="IPR037869">
    <property type="entry name" value="Spp1/CFP1"/>
</dbReference>
<sequence>MSKLVDVDNKENAKTNISKSKNKRPRTASKASKAHCLCRKPDDGSPMIRCEECKEWYVYHFRCVNLSARDAEDVQTYVCPSCHERTGLRTISEYLGSMQGDFASVLAYPCTSFTLHVSLPPCALCPHF</sequence>